<evidence type="ECO:0000256" key="4">
    <source>
        <dbReference type="ARBA" id="ARBA00022989"/>
    </source>
</evidence>
<accession>A0ABR7PJT4</accession>
<evidence type="ECO:0000256" key="3">
    <source>
        <dbReference type="ARBA" id="ARBA00022692"/>
    </source>
</evidence>
<evidence type="ECO:0000313" key="9">
    <source>
        <dbReference type="Proteomes" id="UP000736373"/>
    </source>
</evidence>
<keyword evidence="2" id="KW-0813">Transport</keyword>
<evidence type="ECO:0000256" key="6">
    <source>
        <dbReference type="SAM" id="Phobius"/>
    </source>
</evidence>
<feature type="transmembrane region" description="Helical" evidence="6">
    <location>
        <begin position="168"/>
        <end position="191"/>
    </location>
</feature>
<keyword evidence="5 6" id="KW-0472">Membrane</keyword>
<feature type="transmembrane region" description="Helical" evidence="6">
    <location>
        <begin position="430"/>
        <end position="452"/>
    </location>
</feature>
<feature type="transmembrane region" description="Helical" evidence="6">
    <location>
        <begin position="306"/>
        <end position="322"/>
    </location>
</feature>
<comment type="caution">
    <text evidence="8">The sequence shown here is derived from an EMBL/GenBank/DDBJ whole genome shotgun (WGS) entry which is preliminary data.</text>
</comment>
<reference evidence="8 9" key="1">
    <citation type="submission" date="2019-09" db="EMBL/GenBank/DDBJ databases">
        <title>Paraburkholderia podalyriae sp. nov., A South African Podalyria-associated rhizobium.</title>
        <authorList>
            <person name="Mavima L."/>
            <person name="Beukes C.W."/>
            <person name="Palmer M."/>
            <person name="De Meyer S.E."/>
            <person name="James E.K."/>
            <person name="Maluk M."/>
            <person name="Avontuur J.R."/>
            <person name="Chan W.Y."/>
            <person name="Venter S.N."/>
            <person name="Steenkamp E.T."/>
        </authorList>
    </citation>
    <scope>NUCLEOTIDE SEQUENCE [LARGE SCALE GENOMIC DNA]</scope>
    <source>
        <strain evidence="8 9">WC7.3b</strain>
    </source>
</reference>
<sequence length="473" mass="48630">MRKQLSFPTRSSRLALLATSLGFVLICLDVTVVNVALARMRDSLNLDSTALEWVVNAYTLAFASFLLSAGALADRFGARRIFAAGFAVFTCASVGCGLSAGAAMLIAARVLQGIGAALCVPSSLALLGAAFPDPQARAKAVSIWAGTAALALGAGPLVGGVLVDRFGWPAIFLINVPIGVAGIWLTVAHAPDTKGHAARRIDLAGQTLAVIALVGLTYAVVESGRLGWTGMTVLAGLAVAIVAGGLFVMVEARHAEPLLPLALFRHAAVNVSALTGLSLNFGYYGLMFAMSLFFQSARHDTPLETGLAFLPMTAVVTVANVASGSLTARFGYRLPMVVGQALAALGYLSLAFVRVDSSALAVALPLLMVGVGVALAVPSINTAVLTHVDPSWMGIASGVLNTARQIGGVLGVGLFGALVRPEFDDLAEGLHHAAILAALVTLASLVSIVLGLRTSGSIVTDDRARRLSSSPRE</sequence>
<dbReference type="PROSITE" id="PS50850">
    <property type="entry name" value="MFS"/>
    <property type="match status" value="1"/>
</dbReference>
<dbReference type="RefSeq" id="WP_187633721.1">
    <property type="nucleotide sequence ID" value="NZ_VZQQ01000005.1"/>
</dbReference>
<feature type="transmembrane region" description="Helical" evidence="6">
    <location>
        <begin position="392"/>
        <end position="418"/>
    </location>
</feature>
<feature type="transmembrane region" description="Helical" evidence="6">
    <location>
        <begin position="227"/>
        <end position="250"/>
    </location>
</feature>
<keyword evidence="9" id="KW-1185">Reference proteome</keyword>
<organism evidence="8 9">
    <name type="scientific">Paraburkholderia podalyriae</name>
    <dbReference type="NCBI Taxonomy" id="1938811"/>
    <lineage>
        <taxon>Bacteria</taxon>
        <taxon>Pseudomonadati</taxon>
        <taxon>Pseudomonadota</taxon>
        <taxon>Betaproteobacteria</taxon>
        <taxon>Burkholderiales</taxon>
        <taxon>Burkholderiaceae</taxon>
        <taxon>Paraburkholderia</taxon>
    </lineage>
</organism>
<proteinExistence type="predicted"/>
<dbReference type="EMBL" id="VZQQ01000005">
    <property type="protein sequence ID" value="MBC8746637.1"/>
    <property type="molecule type" value="Genomic_DNA"/>
</dbReference>
<dbReference type="Gene3D" id="1.20.1250.20">
    <property type="entry name" value="MFS general substrate transporter like domains"/>
    <property type="match status" value="1"/>
</dbReference>
<keyword evidence="4 6" id="KW-1133">Transmembrane helix</keyword>
<feature type="transmembrane region" description="Helical" evidence="6">
    <location>
        <begin position="271"/>
        <end position="294"/>
    </location>
</feature>
<evidence type="ECO:0000313" key="8">
    <source>
        <dbReference type="EMBL" id="MBC8746637.1"/>
    </source>
</evidence>
<dbReference type="InterPro" id="IPR036259">
    <property type="entry name" value="MFS_trans_sf"/>
</dbReference>
<dbReference type="InterPro" id="IPR011701">
    <property type="entry name" value="MFS"/>
</dbReference>
<feature type="domain" description="Major facilitator superfamily (MFS) profile" evidence="7">
    <location>
        <begin position="15"/>
        <end position="455"/>
    </location>
</feature>
<dbReference type="CDD" id="cd17321">
    <property type="entry name" value="MFS_MMR_MDR_like"/>
    <property type="match status" value="1"/>
</dbReference>
<keyword evidence="3 6" id="KW-0812">Transmembrane</keyword>
<feature type="transmembrane region" description="Helical" evidence="6">
    <location>
        <begin position="143"/>
        <end position="162"/>
    </location>
</feature>
<feature type="transmembrane region" description="Helical" evidence="6">
    <location>
        <begin position="334"/>
        <end position="353"/>
    </location>
</feature>
<evidence type="ECO:0000259" key="7">
    <source>
        <dbReference type="PROSITE" id="PS50850"/>
    </source>
</evidence>
<dbReference type="Pfam" id="PF07690">
    <property type="entry name" value="MFS_1"/>
    <property type="match status" value="1"/>
</dbReference>
<feature type="transmembrane region" description="Helical" evidence="6">
    <location>
        <begin position="85"/>
        <end position="107"/>
    </location>
</feature>
<feature type="transmembrane region" description="Helical" evidence="6">
    <location>
        <begin position="113"/>
        <end position="131"/>
    </location>
</feature>
<feature type="transmembrane region" description="Helical" evidence="6">
    <location>
        <begin position="203"/>
        <end position="221"/>
    </location>
</feature>
<evidence type="ECO:0000256" key="2">
    <source>
        <dbReference type="ARBA" id="ARBA00022448"/>
    </source>
</evidence>
<feature type="transmembrane region" description="Helical" evidence="6">
    <location>
        <begin position="359"/>
        <end position="380"/>
    </location>
</feature>
<evidence type="ECO:0000256" key="1">
    <source>
        <dbReference type="ARBA" id="ARBA00004141"/>
    </source>
</evidence>
<name>A0ABR7PJT4_9BURK</name>
<feature type="transmembrane region" description="Helical" evidence="6">
    <location>
        <begin position="53"/>
        <end position="73"/>
    </location>
</feature>
<dbReference type="Gene3D" id="1.20.1720.10">
    <property type="entry name" value="Multidrug resistance protein D"/>
    <property type="match status" value="1"/>
</dbReference>
<protein>
    <submittedName>
        <fullName evidence="8">MFS transporter</fullName>
    </submittedName>
</protein>
<evidence type="ECO:0000256" key="5">
    <source>
        <dbReference type="ARBA" id="ARBA00023136"/>
    </source>
</evidence>
<dbReference type="Proteomes" id="UP000736373">
    <property type="component" value="Unassembled WGS sequence"/>
</dbReference>
<dbReference type="PANTHER" id="PTHR42718:SF9">
    <property type="entry name" value="MAJOR FACILITATOR SUPERFAMILY MULTIDRUG TRANSPORTER MFSC"/>
    <property type="match status" value="1"/>
</dbReference>
<dbReference type="SUPFAM" id="SSF103473">
    <property type="entry name" value="MFS general substrate transporter"/>
    <property type="match status" value="1"/>
</dbReference>
<gene>
    <name evidence="8" type="ORF">F6X42_08445</name>
</gene>
<dbReference type="PANTHER" id="PTHR42718">
    <property type="entry name" value="MAJOR FACILITATOR SUPERFAMILY MULTIDRUG TRANSPORTER MFSC"/>
    <property type="match status" value="1"/>
</dbReference>
<dbReference type="InterPro" id="IPR020846">
    <property type="entry name" value="MFS_dom"/>
</dbReference>
<comment type="subcellular location">
    <subcellularLocation>
        <location evidence="1">Membrane</location>
        <topology evidence="1">Multi-pass membrane protein</topology>
    </subcellularLocation>
</comment>